<dbReference type="PRINTS" id="PR00038">
    <property type="entry name" value="HTHLUXR"/>
</dbReference>
<dbReference type="PANTHER" id="PTHR16305:SF35">
    <property type="entry name" value="TRANSCRIPTIONAL ACTIVATOR DOMAIN"/>
    <property type="match status" value="1"/>
</dbReference>
<sequence>MIFESSGTRLGGAMVTGGEQAPPMTEICGRDAELSRLRDFVLTSRREGPPTLALLGEAGTGKSTLLDAAAQEAAAHGRRVLRCTGHEGEREIAFAALHQMLTPLLPEAAGLPDAQRRALLGAFGCAETAPRAADDRPERLLINLAALTLLSDAAARRPVLLVADDAQWTDACSLDALAFVARRVTGEPVTLLLGVRGDTAPRRFGTDFARLPVRPLDDRAAERVLDAQPHAPRGPLRERILRQADGNPLALVELARAGAGVPSPRLVGPAGALPLTERLESVFAERLAGLSPQTRRFLLYAAAADAPDMPAALLAASASGGPDAWSAAEGAGLVRVESGRVVFRHPLVRSAVYGSASFGERRQAHLALADLLSDDPDRQAWHRAAATLAPDEDIAAALVRTAGRARRRGGYRVAAAALERAAELSPDGQARARRLLDACDLAMNAGEPLWVEKLAGGVAAATDDEAMLRSATLWTGWALAATTRQKAALSHLLPLADETADRAPESALVALGHAAIIAYNTGDETYRQHMLRLLARIPVDVGNDHEQLWTRACCDPHGDRAALLAFLRDCLARSERDAERLTVLGAGAWILDDTTVAVRLLGEAMEQLNAVTTAGSNATLGQALALAQFEAGAWEAAWSCAEDARRVAAENGLDMAGRAAMYVTSALLALRGQAGEAREMIDRAVAGVDPAQGRALWVRARWVRALVAALEGNHPLEYELLRGLFTVGPEPNPVHYHASYYALGDLAAAAVRVGKRQDAAEVLAAARRRLDGRMSPRLLLHTRRAEAVLADDERAAELFEAALGDPAAEQWPFERAVVQLEYGQWLRRRRRTGEARTELSRALTVFEQLNARPWEERTSAELRACGVTVRGGDGASRGIERLTPQQLQIARLAATGLTNRQIGERLLLSARTIGFHLYQTYPKLGITNRAQLRDALGDTGTP</sequence>
<dbReference type="GO" id="GO:0003677">
    <property type="term" value="F:DNA binding"/>
    <property type="evidence" value="ECO:0007669"/>
    <property type="project" value="UniProtKB-KW"/>
</dbReference>
<evidence type="ECO:0000256" key="1">
    <source>
        <dbReference type="ARBA" id="ARBA00022741"/>
    </source>
</evidence>
<comment type="caution">
    <text evidence="5">The sequence shown here is derived from an EMBL/GenBank/DDBJ whole genome shotgun (WGS) entry which is preliminary data.</text>
</comment>
<protein>
    <submittedName>
        <fullName evidence="5">DNA-binding CsgD family transcriptional regulator</fullName>
    </submittedName>
</protein>
<dbReference type="InterPro" id="IPR036388">
    <property type="entry name" value="WH-like_DNA-bd_sf"/>
</dbReference>
<keyword evidence="6" id="KW-1185">Reference proteome</keyword>
<keyword evidence="2" id="KW-0067">ATP-binding</keyword>
<dbReference type="InterPro" id="IPR016032">
    <property type="entry name" value="Sig_transdc_resp-reg_C-effctor"/>
</dbReference>
<evidence type="ECO:0000313" key="6">
    <source>
        <dbReference type="Proteomes" id="UP001231675"/>
    </source>
</evidence>
<dbReference type="Pfam" id="PF00196">
    <property type="entry name" value="GerE"/>
    <property type="match status" value="1"/>
</dbReference>
<dbReference type="InterPro" id="IPR027417">
    <property type="entry name" value="P-loop_NTPase"/>
</dbReference>
<dbReference type="Gene3D" id="1.10.10.10">
    <property type="entry name" value="Winged helix-like DNA-binding domain superfamily/Winged helix DNA-binding domain"/>
    <property type="match status" value="1"/>
</dbReference>
<dbReference type="RefSeq" id="WP_306888732.1">
    <property type="nucleotide sequence ID" value="NZ_BMSM01000017.1"/>
</dbReference>
<keyword evidence="1" id="KW-0547">Nucleotide-binding</keyword>
<dbReference type="SUPFAM" id="SSF46894">
    <property type="entry name" value="C-terminal effector domain of the bipartite response regulators"/>
    <property type="match status" value="1"/>
</dbReference>
<evidence type="ECO:0000256" key="3">
    <source>
        <dbReference type="SAM" id="MobiDB-lite"/>
    </source>
</evidence>
<evidence type="ECO:0000259" key="4">
    <source>
        <dbReference type="PROSITE" id="PS50043"/>
    </source>
</evidence>
<gene>
    <name evidence="5" type="ORF">J2S47_000820</name>
</gene>
<name>A0ABT9L9E2_STRGD</name>
<dbReference type="CDD" id="cd06170">
    <property type="entry name" value="LuxR_C_like"/>
    <property type="match status" value="1"/>
</dbReference>
<dbReference type="InterPro" id="IPR041664">
    <property type="entry name" value="AAA_16"/>
</dbReference>
<dbReference type="Gene3D" id="3.40.50.300">
    <property type="entry name" value="P-loop containing nucleotide triphosphate hydrolases"/>
    <property type="match status" value="1"/>
</dbReference>
<dbReference type="PROSITE" id="PS50043">
    <property type="entry name" value="HTH_LUXR_2"/>
    <property type="match status" value="1"/>
</dbReference>
<keyword evidence="5" id="KW-0238">DNA-binding</keyword>
<dbReference type="PANTHER" id="PTHR16305">
    <property type="entry name" value="TESTICULAR SOLUBLE ADENYLYL CYCLASE"/>
    <property type="match status" value="1"/>
</dbReference>
<dbReference type="InterPro" id="IPR000792">
    <property type="entry name" value="Tscrpt_reg_LuxR_C"/>
</dbReference>
<dbReference type="GeneID" id="91549748"/>
<dbReference type="SMART" id="SM00421">
    <property type="entry name" value="HTH_LUXR"/>
    <property type="match status" value="1"/>
</dbReference>
<dbReference type="SUPFAM" id="SSF52540">
    <property type="entry name" value="P-loop containing nucleoside triphosphate hydrolases"/>
    <property type="match status" value="1"/>
</dbReference>
<dbReference type="Proteomes" id="UP001231675">
    <property type="component" value="Unassembled WGS sequence"/>
</dbReference>
<feature type="region of interest" description="Disordered" evidence="3">
    <location>
        <begin position="1"/>
        <end position="24"/>
    </location>
</feature>
<dbReference type="EMBL" id="JAURUD010000001">
    <property type="protein sequence ID" value="MDP9680318.1"/>
    <property type="molecule type" value="Genomic_DNA"/>
</dbReference>
<dbReference type="Pfam" id="PF13191">
    <property type="entry name" value="AAA_16"/>
    <property type="match status" value="1"/>
</dbReference>
<accession>A0ABT9L9E2</accession>
<feature type="domain" description="HTH luxR-type" evidence="4">
    <location>
        <begin position="875"/>
        <end position="940"/>
    </location>
</feature>
<evidence type="ECO:0000313" key="5">
    <source>
        <dbReference type="EMBL" id="MDP9680318.1"/>
    </source>
</evidence>
<reference evidence="5 6" key="1">
    <citation type="submission" date="2023-07" db="EMBL/GenBank/DDBJ databases">
        <title>Sequencing the genomes of 1000 actinobacteria strains.</title>
        <authorList>
            <person name="Klenk H.-P."/>
        </authorList>
    </citation>
    <scope>NUCLEOTIDE SEQUENCE [LARGE SCALE GENOMIC DNA]</scope>
    <source>
        <strain evidence="5 6">DSM 40229</strain>
    </source>
</reference>
<evidence type="ECO:0000256" key="2">
    <source>
        <dbReference type="ARBA" id="ARBA00022840"/>
    </source>
</evidence>
<proteinExistence type="predicted"/>
<organism evidence="5 6">
    <name type="scientific">Streptomyces griseoviridis</name>
    <dbReference type="NCBI Taxonomy" id="45398"/>
    <lineage>
        <taxon>Bacteria</taxon>
        <taxon>Bacillati</taxon>
        <taxon>Actinomycetota</taxon>
        <taxon>Actinomycetes</taxon>
        <taxon>Kitasatosporales</taxon>
        <taxon>Streptomycetaceae</taxon>
        <taxon>Streptomyces</taxon>
    </lineage>
</organism>